<keyword evidence="2" id="KW-1185">Reference proteome</keyword>
<comment type="caution">
    <text evidence="1">The sequence shown here is derived from an EMBL/GenBank/DDBJ whole genome shotgun (WGS) entry which is preliminary data.</text>
</comment>
<gene>
    <name evidence="1" type="ORF">MERR_LOCUS8569</name>
</gene>
<evidence type="ECO:0000313" key="2">
    <source>
        <dbReference type="Proteomes" id="UP000467841"/>
    </source>
</evidence>
<sequence length="189" mass="21397">MTRSPIQALPPFGIAIKRPASYLEIYSTKSTSLSTEHLVLSSSCCPEVSVSMPQLSIFRVSDMAVSIHRVRPYARKLVHLDFHSFVSRFSLIEMFYLTSSSSPWSPLVKSPHLTTGLLQTQFWPSAEHAFLGQPDCAVGRCFLNRAVWTVSTLLVVTPFLLIQIRPFQLRWKVNSIIARMELILMKSIE</sequence>
<evidence type="ECO:0000313" key="1">
    <source>
        <dbReference type="EMBL" id="CAA7021334.1"/>
    </source>
</evidence>
<dbReference type="Proteomes" id="UP000467841">
    <property type="component" value="Unassembled WGS sequence"/>
</dbReference>
<protein>
    <submittedName>
        <fullName evidence="1">Uncharacterized protein</fullName>
    </submittedName>
</protein>
<reference evidence="1" key="1">
    <citation type="submission" date="2020-01" db="EMBL/GenBank/DDBJ databases">
        <authorList>
            <person name="Mishra B."/>
        </authorList>
    </citation>
    <scope>NUCLEOTIDE SEQUENCE [LARGE SCALE GENOMIC DNA]</scope>
</reference>
<proteinExistence type="predicted"/>
<name>A0A6D2I558_9BRAS</name>
<dbReference type="AlphaFoldDB" id="A0A6D2I558"/>
<dbReference type="EMBL" id="CACVBM020000599">
    <property type="protein sequence ID" value="CAA7021334.1"/>
    <property type="molecule type" value="Genomic_DNA"/>
</dbReference>
<organism evidence="1 2">
    <name type="scientific">Microthlaspi erraticum</name>
    <dbReference type="NCBI Taxonomy" id="1685480"/>
    <lineage>
        <taxon>Eukaryota</taxon>
        <taxon>Viridiplantae</taxon>
        <taxon>Streptophyta</taxon>
        <taxon>Embryophyta</taxon>
        <taxon>Tracheophyta</taxon>
        <taxon>Spermatophyta</taxon>
        <taxon>Magnoliopsida</taxon>
        <taxon>eudicotyledons</taxon>
        <taxon>Gunneridae</taxon>
        <taxon>Pentapetalae</taxon>
        <taxon>rosids</taxon>
        <taxon>malvids</taxon>
        <taxon>Brassicales</taxon>
        <taxon>Brassicaceae</taxon>
        <taxon>Coluteocarpeae</taxon>
        <taxon>Microthlaspi</taxon>
    </lineage>
</organism>
<accession>A0A6D2I558</accession>